<name>A0A915N3Z6_MELJA</name>
<dbReference type="AlphaFoldDB" id="A0A915N3Z6"/>
<keyword evidence="1" id="KW-1185">Reference proteome</keyword>
<sequence>MDVILEIEYFEFVVVTNVVDYYYKLKILIEFEVKIMVDYQLGVEEVLGDFEDMEVVEEEIVGMEKIVVAKCRETDFFVVVENYRNFDLEKEQNNLDKTVDMLKFVLNI</sequence>
<dbReference type="WBParaSite" id="scaffold663_cov256.g1533">
    <property type="protein sequence ID" value="scaffold663_cov256.g1533"/>
    <property type="gene ID" value="scaffold663_cov256.g1533"/>
</dbReference>
<reference evidence="2" key="1">
    <citation type="submission" date="2022-11" db="UniProtKB">
        <authorList>
            <consortium name="WormBaseParasite"/>
        </authorList>
    </citation>
    <scope>IDENTIFICATION</scope>
</reference>
<evidence type="ECO:0000313" key="1">
    <source>
        <dbReference type="Proteomes" id="UP000887561"/>
    </source>
</evidence>
<dbReference type="Proteomes" id="UP000887561">
    <property type="component" value="Unplaced"/>
</dbReference>
<organism evidence="1 2">
    <name type="scientific">Meloidogyne javanica</name>
    <name type="common">Root-knot nematode worm</name>
    <dbReference type="NCBI Taxonomy" id="6303"/>
    <lineage>
        <taxon>Eukaryota</taxon>
        <taxon>Metazoa</taxon>
        <taxon>Ecdysozoa</taxon>
        <taxon>Nematoda</taxon>
        <taxon>Chromadorea</taxon>
        <taxon>Rhabditida</taxon>
        <taxon>Tylenchina</taxon>
        <taxon>Tylenchomorpha</taxon>
        <taxon>Tylenchoidea</taxon>
        <taxon>Meloidogynidae</taxon>
        <taxon>Meloidogyninae</taxon>
        <taxon>Meloidogyne</taxon>
        <taxon>Meloidogyne incognita group</taxon>
    </lineage>
</organism>
<evidence type="ECO:0000313" key="2">
    <source>
        <dbReference type="WBParaSite" id="scaffold663_cov256.g1533"/>
    </source>
</evidence>
<protein>
    <submittedName>
        <fullName evidence="2">Uncharacterized protein</fullName>
    </submittedName>
</protein>
<accession>A0A915N3Z6</accession>
<proteinExistence type="predicted"/>